<dbReference type="RefSeq" id="WP_394847673.1">
    <property type="nucleotide sequence ID" value="NZ_CP089982.1"/>
</dbReference>
<dbReference type="Proteomes" id="UP001379533">
    <property type="component" value="Chromosome"/>
</dbReference>
<feature type="compositionally biased region" description="Basic and acidic residues" evidence="1">
    <location>
        <begin position="228"/>
        <end position="240"/>
    </location>
</feature>
<gene>
    <name evidence="3" type="ORF">LZC95_09445</name>
</gene>
<accession>A0ABZ2KHM6</accession>
<dbReference type="InterPro" id="IPR000182">
    <property type="entry name" value="GNAT_dom"/>
</dbReference>
<name>A0ABZ2KHM6_9BACT</name>
<dbReference type="Gene3D" id="3.40.630.30">
    <property type="match status" value="1"/>
</dbReference>
<feature type="region of interest" description="Disordered" evidence="1">
    <location>
        <begin position="209"/>
        <end position="240"/>
    </location>
</feature>
<organism evidence="3 4">
    <name type="scientific">Pendulispora brunnea</name>
    <dbReference type="NCBI Taxonomy" id="2905690"/>
    <lineage>
        <taxon>Bacteria</taxon>
        <taxon>Pseudomonadati</taxon>
        <taxon>Myxococcota</taxon>
        <taxon>Myxococcia</taxon>
        <taxon>Myxococcales</taxon>
        <taxon>Sorangiineae</taxon>
        <taxon>Pendulisporaceae</taxon>
        <taxon>Pendulispora</taxon>
    </lineage>
</organism>
<dbReference type="InterPro" id="IPR016181">
    <property type="entry name" value="Acyl_CoA_acyltransferase"/>
</dbReference>
<keyword evidence="4" id="KW-1185">Reference proteome</keyword>
<evidence type="ECO:0000259" key="2">
    <source>
        <dbReference type="PROSITE" id="PS51186"/>
    </source>
</evidence>
<dbReference type="PROSITE" id="PS51186">
    <property type="entry name" value="GNAT"/>
    <property type="match status" value="1"/>
</dbReference>
<dbReference type="EMBL" id="CP089982">
    <property type="protein sequence ID" value="WXA97057.1"/>
    <property type="molecule type" value="Genomic_DNA"/>
</dbReference>
<feature type="domain" description="N-acetyltransferase" evidence="2">
    <location>
        <begin position="17"/>
        <end position="174"/>
    </location>
</feature>
<dbReference type="Pfam" id="PF00583">
    <property type="entry name" value="Acetyltransf_1"/>
    <property type="match status" value="1"/>
</dbReference>
<reference evidence="3 4" key="1">
    <citation type="submission" date="2021-12" db="EMBL/GenBank/DDBJ databases">
        <title>Discovery of the Pendulisporaceae a myxobacterial family with distinct sporulation behavior and unique specialized metabolism.</title>
        <authorList>
            <person name="Garcia R."/>
            <person name="Popoff A."/>
            <person name="Bader C.D."/>
            <person name="Loehr J."/>
            <person name="Walesch S."/>
            <person name="Walt C."/>
            <person name="Boldt J."/>
            <person name="Bunk B."/>
            <person name="Haeckl F.J.F.P.J."/>
            <person name="Gunesch A.P."/>
            <person name="Birkelbach J."/>
            <person name="Nuebel U."/>
            <person name="Pietschmann T."/>
            <person name="Bach T."/>
            <person name="Mueller R."/>
        </authorList>
    </citation>
    <scope>NUCLEOTIDE SEQUENCE [LARGE SCALE GENOMIC DNA]</scope>
    <source>
        <strain evidence="3 4">MSr12523</strain>
    </source>
</reference>
<dbReference type="SUPFAM" id="SSF55729">
    <property type="entry name" value="Acyl-CoA N-acyltransferases (Nat)"/>
    <property type="match status" value="1"/>
</dbReference>
<sequence>MEPDKPSEHVLQDGTKVTVRAIRASDADMLRAGFDRLSPESRYRRFFSSVNVLTDEAVRYLTDVDGYNHVAIVAVVDSLDLKVEDGLGVARFIRLEEDPEIAEAAVTVMDNAQRKGLGRILLSVLVEKARTIGVKRFRAEVLRENEPMMKLLLGAGATMHRTSGPTVIFDVPIEGATQDSAEEASLVERVLRAAASSLTVFLRTLRPPHSEAELAEAPRSVDSESIPEEAKEQRSDAKSQ</sequence>
<evidence type="ECO:0000313" key="4">
    <source>
        <dbReference type="Proteomes" id="UP001379533"/>
    </source>
</evidence>
<dbReference type="CDD" id="cd04301">
    <property type="entry name" value="NAT_SF"/>
    <property type="match status" value="1"/>
</dbReference>
<evidence type="ECO:0000256" key="1">
    <source>
        <dbReference type="SAM" id="MobiDB-lite"/>
    </source>
</evidence>
<evidence type="ECO:0000313" key="3">
    <source>
        <dbReference type="EMBL" id="WXA97057.1"/>
    </source>
</evidence>
<protein>
    <submittedName>
        <fullName evidence="3">GNAT family N-acetyltransferase</fullName>
    </submittedName>
</protein>
<proteinExistence type="predicted"/>